<dbReference type="Gene3D" id="3.40.50.200">
    <property type="entry name" value="Peptidase S8/S53 domain"/>
    <property type="match status" value="2"/>
</dbReference>
<dbReference type="GO" id="GO:0005576">
    <property type="term" value="C:extracellular region"/>
    <property type="evidence" value="ECO:0000318"/>
    <property type="project" value="GO_Central"/>
</dbReference>
<comment type="similarity">
    <text evidence="1 6">Belongs to the peptidase S8 family.</text>
</comment>
<evidence type="ECO:0000256" key="1">
    <source>
        <dbReference type="ARBA" id="ARBA00011073"/>
    </source>
</evidence>
<evidence type="ECO:0000256" key="4">
    <source>
        <dbReference type="ARBA" id="ARBA00022801"/>
    </source>
</evidence>
<feature type="domain" description="Peptidase S8/S53" evidence="7">
    <location>
        <begin position="8"/>
        <end position="316"/>
    </location>
</feature>
<dbReference type="InterPro" id="IPR036852">
    <property type="entry name" value="Peptidase_S8/S53_dom_sf"/>
</dbReference>
<keyword evidence="5" id="KW-0720">Serine protease</keyword>
<proteinExistence type="inferred from homology"/>
<dbReference type="STRING" id="4155.A0A022PRY1"/>
<dbReference type="InterPro" id="IPR003137">
    <property type="entry name" value="PA_domain"/>
</dbReference>
<feature type="non-terminal residue" evidence="10">
    <location>
        <position position="1"/>
    </location>
</feature>
<keyword evidence="11" id="KW-1185">Reference proteome</keyword>
<keyword evidence="2" id="KW-0645">Protease</keyword>
<dbReference type="Pfam" id="PF17766">
    <property type="entry name" value="fn3_6"/>
    <property type="match status" value="1"/>
</dbReference>
<dbReference type="GO" id="GO:0006508">
    <property type="term" value="P:proteolysis"/>
    <property type="evidence" value="ECO:0007669"/>
    <property type="project" value="UniProtKB-KW"/>
</dbReference>
<keyword evidence="3" id="KW-0732">Signal</keyword>
<dbReference type="InterPro" id="IPR015500">
    <property type="entry name" value="Peptidase_S8_subtilisin-rel"/>
</dbReference>
<evidence type="ECO:0000256" key="6">
    <source>
        <dbReference type="PROSITE-ProRule" id="PRU01240"/>
    </source>
</evidence>
<evidence type="ECO:0000313" key="10">
    <source>
        <dbReference type="EMBL" id="EYU17578.1"/>
    </source>
</evidence>
<accession>A0A022PRY1</accession>
<dbReference type="eggNOG" id="ENOG502QUSK">
    <property type="taxonomic scope" value="Eukaryota"/>
</dbReference>
<evidence type="ECO:0000313" key="11">
    <source>
        <dbReference type="Proteomes" id="UP000030748"/>
    </source>
</evidence>
<name>A0A022PRY1_ERYGU</name>
<gene>
    <name evidence="10" type="ORF">MIMGU_mgv1a0038491mg</name>
</gene>
<evidence type="ECO:0000256" key="2">
    <source>
        <dbReference type="ARBA" id="ARBA00022670"/>
    </source>
</evidence>
<organism evidence="10 11">
    <name type="scientific">Erythranthe guttata</name>
    <name type="common">Yellow monkey flower</name>
    <name type="synonym">Mimulus guttatus</name>
    <dbReference type="NCBI Taxonomy" id="4155"/>
    <lineage>
        <taxon>Eukaryota</taxon>
        <taxon>Viridiplantae</taxon>
        <taxon>Streptophyta</taxon>
        <taxon>Embryophyta</taxon>
        <taxon>Tracheophyta</taxon>
        <taxon>Spermatophyta</taxon>
        <taxon>Magnoliopsida</taxon>
        <taxon>eudicotyledons</taxon>
        <taxon>Gunneridae</taxon>
        <taxon>Pentapetalae</taxon>
        <taxon>asterids</taxon>
        <taxon>lamiids</taxon>
        <taxon>Lamiales</taxon>
        <taxon>Phrymaceae</taxon>
        <taxon>Erythranthe</taxon>
    </lineage>
</organism>
<evidence type="ECO:0000256" key="3">
    <source>
        <dbReference type="ARBA" id="ARBA00022729"/>
    </source>
</evidence>
<evidence type="ECO:0000259" key="7">
    <source>
        <dbReference type="Pfam" id="PF00082"/>
    </source>
</evidence>
<dbReference type="AlphaFoldDB" id="A0A022PRY1"/>
<dbReference type="InterPro" id="IPR045051">
    <property type="entry name" value="SBT"/>
</dbReference>
<dbReference type="PRINTS" id="PR00723">
    <property type="entry name" value="SUBTILISIN"/>
</dbReference>
<dbReference type="PROSITE" id="PS00137">
    <property type="entry name" value="SUBTILASE_HIS"/>
    <property type="match status" value="1"/>
</dbReference>
<dbReference type="InterPro" id="IPR022398">
    <property type="entry name" value="Peptidase_S8_His-AS"/>
</dbReference>
<dbReference type="GO" id="GO:0004252">
    <property type="term" value="F:serine-type endopeptidase activity"/>
    <property type="evidence" value="ECO:0000318"/>
    <property type="project" value="GO_Central"/>
</dbReference>
<dbReference type="Proteomes" id="UP000030748">
    <property type="component" value="Unassembled WGS sequence"/>
</dbReference>
<feature type="domain" description="PA" evidence="8">
    <location>
        <begin position="205"/>
        <end position="258"/>
    </location>
</feature>
<evidence type="ECO:0000259" key="9">
    <source>
        <dbReference type="Pfam" id="PF17766"/>
    </source>
</evidence>
<evidence type="ECO:0008006" key="12">
    <source>
        <dbReference type="Google" id="ProtNLM"/>
    </source>
</evidence>
<evidence type="ECO:0000259" key="8">
    <source>
        <dbReference type="Pfam" id="PF02225"/>
    </source>
</evidence>
<dbReference type="SUPFAM" id="SSF52743">
    <property type="entry name" value="Subtilisin-like"/>
    <property type="match status" value="1"/>
</dbReference>
<dbReference type="PROSITE" id="PS51892">
    <property type="entry name" value="SUBTILASE"/>
    <property type="match status" value="1"/>
</dbReference>
<keyword evidence="4" id="KW-0378">Hydrolase</keyword>
<reference evidence="10 11" key="1">
    <citation type="journal article" date="2013" name="Proc. Natl. Acad. Sci. U.S.A.">
        <title>Fine-scale variation in meiotic recombination in Mimulus inferred from population shotgun sequencing.</title>
        <authorList>
            <person name="Hellsten U."/>
            <person name="Wright K.M."/>
            <person name="Jenkins J."/>
            <person name="Shu S."/>
            <person name="Yuan Y."/>
            <person name="Wessler S.R."/>
            <person name="Schmutz J."/>
            <person name="Willis J.H."/>
            <person name="Rokhsar D.S."/>
        </authorList>
    </citation>
    <scope>NUCLEOTIDE SEQUENCE [LARGE SCALE GENOMIC DNA]</scope>
    <source>
        <strain evidence="11">cv. DUN x IM62</strain>
    </source>
</reference>
<comment type="caution">
    <text evidence="6">Lacks conserved residue(s) required for the propagation of feature annotation.</text>
</comment>
<evidence type="ECO:0000256" key="5">
    <source>
        <dbReference type="ARBA" id="ARBA00022825"/>
    </source>
</evidence>
<dbReference type="Gene3D" id="3.50.30.30">
    <property type="match status" value="1"/>
</dbReference>
<dbReference type="PROSITE" id="PS00138">
    <property type="entry name" value="SUBTILASE_SER"/>
    <property type="match status" value="1"/>
</dbReference>
<dbReference type="InterPro" id="IPR000209">
    <property type="entry name" value="Peptidase_S8/S53_dom"/>
</dbReference>
<dbReference type="GO" id="GO:2000038">
    <property type="term" value="P:regulation of stomatal complex development"/>
    <property type="evidence" value="ECO:0000318"/>
    <property type="project" value="GO_Central"/>
</dbReference>
<dbReference type="Pfam" id="PF02225">
    <property type="entry name" value="PA"/>
    <property type="match status" value="1"/>
</dbReference>
<dbReference type="Pfam" id="PF00082">
    <property type="entry name" value="Peptidase_S8"/>
    <property type="match status" value="1"/>
</dbReference>
<sequence length="501" mass="52947">KIIGAKYYTDPDAYDTPRDGSGHGTHVASTAAGAPVSGASYYGLAKGTAQGGSTASRIAMYRVCVDGGCSGSAIMKGFDDAIADGVHVLSLSLGGSPGRPNFQTDPVAIGAFHAVERGITVVCSAGNSGPSPASAVNVAPWIMTVAATTIDRDFQADIILGGDKVIKGGGINFSNLNKSTMYPLIDGRSAKLSSNVNGDDDAGNCIPGSLDDSKVKGKIVVCENSDESYEPRDKFDDLQQQGAIGMIVIDNDENDLREAVAPGRDPPLFDILSGTSMSCPHVSGLTATVKSQHPKWSPSAIKSAIMTTAITTNNVHTLITTETGKRASPYDIGSGEISISSPLQPGLVYETETSDYVEFLCNLGYSTDKIKTIASTVLEGFSCKNNVSNPDEISNMNYPSIAVSNLKKNVSKTANRTVTNVGEEDSTYTVSVEAPDELSVEVVPNKLVFTKNVEKLSFRVIFTLGVDSDYQDFFGSITWSNEKHRVRSPFVVSNASQNELM</sequence>
<dbReference type="EMBL" id="KI632373">
    <property type="protein sequence ID" value="EYU17578.1"/>
    <property type="molecule type" value="Genomic_DNA"/>
</dbReference>
<dbReference type="InterPro" id="IPR041469">
    <property type="entry name" value="Subtilisin-like_FN3"/>
</dbReference>
<dbReference type="PANTHER" id="PTHR10795">
    <property type="entry name" value="PROPROTEIN CONVERTASE SUBTILISIN/KEXIN"/>
    <property type="match status" value="1"/>
</dbReference>
<dbReference type="Gene3D" id="2.60.40.2310">
    <property type="match status" value="1"/>
</dbReference>
<feature type="domain" description="Subtilisin-like protease fibronectin type-III" evidence="9">
    <location>
        <begin position="395"/>
        <end position="492"/>
    </location>
</feature>
<protein>
    <recommendedName>
        <fullName evidence="12">Subtilisin-like protease fibronectin type-III domain-containing protein</fullName>
    </recommendedName>
</protein>
<dbReference type="InterPro" id="IPR023828">
    <property type="entry name" value="Peptidase_S8_Ser-AS"/>
</dbReference>